<dbReference type="EMBL" id="JYDL01000017">
    <property type="protein sequence ID" value="KRX24454.1"/>
    <property type="molecule type" value="Genomic_DNA"/>
</dbReference>
<dbReference type="AlphaFoldDB" id="A0A0V0SCU7"/>
<organism evidence="1 2">
    <name type="scientific">Trichinella nelsoni</name>
    <dbReference type="NCBI Taxonomy" id="6336"/>
    <lineage>
        <taxon>Eukaryota</taxon>
        <taxon>Metazoa</taxon>
        <taxon>Ecdysozoa</taxon>
        <taxon>Nematoda</taxon>
        <taxon>Enoplea</taxon>
        <taxon>Dorylaimia</taxon>
        <taxon>Trichinellida</taxon>
        <taxon>Trichinellidae</taxon>
        <taxon>Trichinella</taxon>
    </lineage>
</organism>
<protein>
    <submittedName>
        <fullName evidence="1">Uncharacterized protein</fullName>
    </submittedName>
</protein>
<proteinExistence type="predicted"/>
<accession>A0A0V0SCU7</accession>
<reference evidence="1 2" key="1">
    <citation type="submission" date="2015-01" db="EMBL/GenBank/DDBJ databases">
        <title>Evolution of Trichinella species and genotypes.</title>
        <authorList>
            <person name="Korhonen P.K."/>
            <person name="Edoardo P."/>
            <person name="Giuseppe L.R."/>
            <person name="Gasser R.B."/>
        </authorList>
    </citation>
    <scope>NUCLEOTIDE SEQUENCE [LARGE SCALE GENOMIC DNA]</scope>
    <source>
        <strain evidence="1">ISS37</strain>
    </source>
</reference>
<comment type="caution">
    <text evidence="1">The sequence shown here is derived from an EMBL/GenBank/DDBJ whole genome shotgun (WGS) entry which is preliminary data.</text>
</comment>
<sequence>MQNSQGYCNKPVELFKETMITAAVQGNVCTTKLNAMLISAFFKTIPSRRICICLMEDEFTLSRRNPIPAVMNMNILMYPNMQTII</sequence>
<gene>
    <name evidence="1" type="ORF">T07_379</name>
</gene>
<dbReference type="Proteomes" id="UP000054630">
    <property type="component" value="Unassembled WGS sequence"/>
</dbReference>
<evidence type="ECO:0000313" key="1">
    <source>
        <dbReference type="EMBL" id="KRX24454.1"/>
    </source>
</evidence>
<keyword evidence="2" id="KW-1185">Reference proteome</keyword>
<name>A0A0V0SCU7_9BILA</name>
<evidence type="ECO:0000313" key="2">
    <source>
        <dbReference type="Proteomes" id="UP000054630"/>
    </source>
</evidence>